<reference evidence="1" key="1">
    <citation type="submission" date="2007-09" db="EMBL/GenBank/DDBJ databases">
        <title>Complete sequence of plasmid of Serratia proteamaculans 568.</title>
        <authorList>
            <consortium name="US DOE Joint Genome Institute"/>
            <person name="Copeland A."/>
            <person name="Lucas S."/>
            <person name="Lapidus A."/>
            <person name="Barry K."/>
            <person name="Glavina del Rio T."/>
            <person name="Dalin E."/>
            <person name="Tice H."/>
            <person name="Pitluck S."/>
            <person name="Chain P."/>
            <person name="Malfatti S."/>
            <person name="Shin M."/>
            <person name="Vergez L."/>
            <person name="Schmutz J."/>
            <person name="Larimer F."/>
            <person name="Land M."/>
            <person name="Hauser L."/>
            <person name="Kyrpides N."/>
            <person name="Kim E."/>
            <person name="Taghavi S."/>
            <person name="Newman L."/>
            <person name="Vangronsveld J."/>
            <person name="van der Lelie D."/>
            <person name="Richardson P."/>
        </authorList>
    </citation>
    <scope>NUCLEOTIDE SEQUENCE [LARGE SCALE GENOMIC DNA]</scope>
    <source>
        <strain evidence="1">568</strain>
        <plasmid evidence="1">pSPRO01</plasmid>
    </source>
</reference>
<sequence>MLPHELDYVLELWARWVNDSYSGGSGFGSMLEMMMVTGGVFSGGGHSPALYSVQAEVEASVMALAAVDRAAADILRVEYGVGYILPGRLDKKPRQIDKAHALLISLRTYKRRLSKAREFVLNDLRKRRVSAR</sequence>
<dbReference type="KEGG" id="spe:Spro_4944"/>
<dbReference type="AlphaFoldDB" id="A8GLP6"/>
<name>A8GLP6_SERP5</name>
<organism evidence="1">
    <name type="scientific">Serratia proteamaculans (strain 568)</name>
    <dbReference type="NCBI Taxonomy" id="399741"/>
    <lineage>
        <taxon>Bacteria</taxon>
        <taxon>Pseudomonadati</taxon>
        <taxon>Pseudomonadota</taxon>
        <taxon>Gammaproteobacteria</taxon>
        <taxon>Enterobacterales</taxon>
        <taxon>Yersiniaceae</taxon>
        <taxon>Serratia</taxon>
    </lineage>
</organism>
<dbReference type="EMBL" id="CP000827">
    <property type="protein sequence ID" value="ABV44036.1"/>
    <property type="molecule type" value="Genomic_DNA"/>
</dbReference>
<gene>
    <name evidence="1" type="ordered locus">Spro_4944</name>
</gene>
<geneLocation type="plasmid" evidence="1">
    <name>pSPRO01</name>
</geneLocation>
<proteinExistence type="predicted"/>
<keyword evidence="1" id="KW-0614">Plasmid</keyword>
<dbReference type="eggNOG" id="ENOG5033E3T">
    <property type="taxonomic scope" value="Bacteria"/>
</dbReference>
<evidence type="ECO:0000313" key="1">
    <source>
        <dbReference type="EMBL" id="ABV44036.1"/>
    </source>
</evidence>
<protein>
    <submittedName>
        <fullName evidence="1">Uncharacterized protein</fullName>
    </submittedName>
</protein>
<dbReference type="HOGENOM" id="CLU_1989232_0_0_6"/>
<accession>A8GLP6</accession>